<dbReference type="Proteomes" id="UP000663844">
    <property type="component" value="Unassembled WGS sequence"/>
</dbReference>
<dbReference type="Gene3D" id="3.40.720.10">
    <property type="entry name" value="Alkaline Phosphatase, subunit A"/>
    <property type="match status" value="1"/>
</dbReference>
<evidence type="ECO:0000313" key="4">
    <source>
        <dbReference type="Proteomes" id="UP000663844"/>
    </source>
</evidence>
<gene>
    <name evidence="3" type="ORF">OXD698_LOCUS30335</name>
</gene>
<accession>A0A819PLC4</accession>
<evidence type="ECO:0008006" key="5">
    <source>
        <dbReference type="Google" id="ProtNLM"/>
    </source>
</evidence>
<organism evidence="3 4">
    <name type="scientific">Adineta steineri</name>
    <dbReference type="NCBI Taxonomy" id="433720"/>
    <lineage>
        <taxon>Eukaryota</taxon>
        <taxon>Metazoa</taxon>
        <taxon>Spiralia</taxon>
        <taxon>Gnathifera</taxon>
        <taxon>Rotifera</taxon>
        <taxon>Eurotatoria</taxon>
        <taxon>Bdelloidea</taxon>
        <taxon>Adinetida</taxon>
        <taxon>Adinetidae</taxon>
        <taxon>Adineta</taxon>
    </lineage>
</organism>
<dbReference type="Pfam" id="PF01663">
    <property type="entry name" value="Phosphodiest"/>
    <property type="match status" value="1"/>
</dbReference>
<dbReference type="PANTHER" id="PTHR10151:SF120">
    <property type="entry name" value="BIS(5'-ADENOSYL)-TRIPHOSPHATASE"/>
    <property type="match status" value="1"/>
</dbReference>
<proteinExistence type="predicted"/>
<evidence type="ECO:0000256" key="2">
    <source>
        <dbReference type="SAM" id="Phobius"/>
    </source>
</evidence>
<name>A0A819PLC4_9BILA</name>
<keyword evidence="2" id="KW-0472">Membrane</keyword>
<feature type="compositionally biased region" description="Low complexity" evidence="1">
    <location>
        <begin position="145"/>
        <end position="186"/>
    </location>
</feature>
<reference evidence="3" key="1">
    <citation type="submission" date="2021-02" db="EMBL/GenBank/DDBJ databases">
        <authorList>
            <person name="Nowell W R."/>
        </authorList>
    </citation>
    <scope>NUCLEOTIDE SEQUENCE</scope>
</reference>
<dbReference type="SUPFAM" id="SSF53649">
    <property type="entry name" value="Alkaline phosphatase-like"/>
    <property type="match status" value="1"/>
</dbReference>
<evidence type="ECO:0000256" key="1">
    <source>
        <dbReference type="SAM" id="MobiDB-lite"/>
    </source>
</evidence>
<dbReference type="InterPro" id="IPR002591">
    <property type="entry name" value="Phosphodiest/P_Trfase"/>
</dbReference>
<protein>
    <recommendedName>
        <fullName evidence="5">Type I phosphodiesterase/nucleotide pyrophosphatase</fullName>
    </recommendedName>
</protein>
<feature type="region of interest" description="Disordered" evidence="1">
    <location>
        <begin position="145"/>
        <end position="193"/>
    </location>
</feature>
<keyword evidence="2" id="KW-1133">Transmembrane helix</keyword>
<dbReference type="AlphaFoldDB" id="A0A819PLC4"/>
<dbReference type="PANTHER" id="PTHR10151">
    <property type="entry name" value="ECTONUCLEOTIDE PYROPHOSPHATASE/PHOSPHODIESTERASE"/>
    <property type="match status" value="1"/>
</dbReference>
<keyword evidence="2" id="KW-0812">Transmembrane</keyword>
<dbReference type="EMBL" id="CAJOAZ010003552">
    <property type="protein sequence ID" value="CAF4014915.1"/>
    <property type="molecule type" value="Genomic_DNA"/>
</dbReference>
<sequence>MMCTTYCFILSVSTKLSVDPTSVPLCHNSDGKPHVNDNGDSLYSNVNSTIVPLQCDCEQKKSRYNRKNVSLTTNYRECLCVLLSIIVFCTIAVVVTLWLMRSANKKECKLCTKYTMSQPLYITTTSIELLITSTSTVISTSTSISTSTTTSTSTLTSSTTSTSTFTTTSTSTSTATSTSKSTSTSTYQPDNVPWTTEANSEKLTKKVLFIVADGIPADVIENATVINMKQIQRIGAYTRAYVGGGKKTYTETATISSPGYMSLLTGTWGNKHNVYNNYVKNPNYHYKNIFRLVKELEPDKKIGIFSTWTTNRLKLVGEGLSEAGNITFDYIFDGYELDLITYPHDKKSRYIYNIDQRVTDETTECIRAHAPDLSWVYLQYTDDIGHYFGDSQQFSQSITYLDDQIGRIWKAVDYRMKYHKEDWLVIITTDHGRDPRTGQSHSGQSVRERTTWILTNSQETNDYFRDYQCGIVDILPTITRFMNITIPIESERELDGIPLIGKVSLIEPNVSLHGNQLTITWTVLHNTGNVTIWLSTSNLFKKGIIDNYKLIDIVSIDKKIVIIDIKKYPSDFYKIALEGQYNTVNKWVYRPRHQNKTSGKISTSSSVYNTTKKTLLGRILQKEPLTSSKNST</sequence>
<evidence type="ECO:0000313" key="3">
    <source>
        <dbReference type="EMBL" id="CAF4014915.1"/>
    </source>
</evidence>
<dbReference type="InterPro" id="IPR017850">
    <property type="entry name" value="Alkaline_phosphatase_core_sf"/>
</dbReference>
<dbReference type="GO" id="GO:0016787">
    <property type="term" value="F:hydrolase activity"/>
    <property type="evidence" value="ECO:0007669"/>
    <property type="project" value="UniProtKB-ARBA"/>
</dbReference>
<comment type="caution">
    <text evidence="3">The sequence shown here is derived from an EMBL/GenBank/DDBJ whole genome shotgun (WGS) entry which is preliminary data.</text>
</comment>
<feature type="transmembrane region" description="Helical" evidence="2">
    <location>
        <begin position="78"/>
        <end position="100"/>
    </location>
</feature>